<evidence type="ECO:0000256" key="1">
    <source>
        <dbReference type="ARBA" id="ARBA00023125"/>
    </source>
</evidence>
<evidence type="ECO:0000313" key="5">
    <source>
        <dbReference type="Proteomes" id="UP001597145"/>
    </source>
</evidence>
<accession>A0ABW4FQN1</accession>
<dbReference type="InterPro" id="IPR001647">
    <property type="entry name" value="HTH_TetR"/>
</dbReference>
<gene>
    <name evidence="4" type="ORF">ACFSCY_25375</name>
</gene>
<dbReference type="Pfam" id="PF00440">
    <property type="entry name" value="TetR_N"/>
    <property type="match status" value="1"/>
</dbReference>
<dbReference type="Proteomes" id="UP001597145">
    <property type="component" value="Unassembled WGS sequence"/>
</dbReference>
<dbReference type="Pfam" id="PF17925">
    <property type="entry name" value="TetR_C_20"/>
    <property type="match status" value="1"/>
</dbReference>
<dbReference type="InterPro" id="IPR050109">
    <property type="entry name" value="HTH-type_TetR-like_transc_reg"/>
</dbReference>
<evidence type="ECO:0000259" key="3">
    <source>
        <dbReference type="PROSITE" id="PS50977"/>
    </source>
</evidence>
<evidence type="ECO:0000313" key="4">
    <source>
        <dbReference type="EMBL" id="MFD1532759.1"/>
    </source>
</evidence>
<dbReference type="PANTHER" id="PTHR30055:SF226">
    <property type="entry name" value="HTH-TYPE TRANSCRIPTIONAL REGULATOR PKSA"/>
    <property type="match status" value="1"/>
</dbReference>
<dbReference type="RefSeq" id="WP_343978490.1">
    <property type="nucleotide sequence ID" value="NZ_BAAAJG010000010.1"/>
</dbReference>
<proteinExistence type="predicted"/>
<dbReference type="PROSITE" id="PS50977">
    <property type="entry name" value="HTH_TETR_2"/>
    <property type="match status" value="1"/>
</dbReference>
<protein>
    <submittedName>
        <fullName evidence="4">TetR family transcriptional regulator</fullName>
    </submittedName>
</protein>
<keyword evidence="1 2" id="KW-0238">DNA-binding</keyword>
<name>A0ABW4FQN1_9PSEU</name>
<evidence type="ECO:0000256" key="2">
    <source>
        <dbReference type="PROSITE-ProRule" id="PRU00335"/>
    </source>
</evidence>
<organism evidence="4 5">
    <name type="scientific">Pseudonocardia aurantiaca</name>
    <dbReference type="NCBI Taxonomy" id="75290"/>
    <lineage>
        <taxon>Bacteria</taxon>
        <taxon>Bacillati</taxon>
        <taxon>Actinomycetota</taxon>
        <taxon>Actinomycetes</taxon>
        <taxon>Pseudonocardiales</taxon>
        <taxon>Pseudonocardiaceae</taxon>
        <taxon>Pseudonocardia</taxon>
    </lineage>
</organism>
<dbReference type="InterPro" id="IPR041642">
    <property type="entry name" value="KstR_C"/>
</dbReference>
<dbReference type="SUPFAM" id="SSF46689">
    <property type="entry name" value="Homeodomain-like"/>
    <property type="match status" value="1"/>
</dbReference>
<dbReference type="EMBL" id="JBHUCP010000019">
    <property type="protein sequence ID" value="MFD1532759.1"/>
    <property type="molecule type" value="Genomic_DNA"/>
</dbReference>
<sequence>MPRTAEARAPASPASKDQVVRRGRILAAAADLGARAGLEGVQMHEVAKDGGVAIGTLYRYFPSKTQLFATVFEEQIRRFVGDGWAGDGTDPTGDVGEMLVHLYRELTRRPRLGVAMVQSAAANHASVWAAEAELVQSTLGRAVLGTLGVAEPTERDVSVVRLLMYSWWGILKAGLTGKTTQAQAEAETRLAARLLLASCSASG</sequence>
<feature type="domain" description="HTH tetR-type" evidence="3">
    <location>
        <begin position="19"/>
        <end position="79"/>
    </location>
</feature>
<comment type="caution">
    <text evidence="4">The sequence shown here is derived from an EMBL/GenBank/DDBJ whole genome shotgun (WGS) entry which is preliminary data.</text>
</comment>
<dbReference type="Gene3D" id="1.10.357.10">
    <property type="entry name" value="Tetracycline Repressor, domain 2"/>
    <property type="match status" value="1"/>
</dbReference>
<dbReference type="PANTHER" id="PTHR30055">
    <property type="entry name" value="HTH-TYPE TRANSCRIPTIONAL REGULATOR RUTR"/>
    <property type="match status" value="1"/>
</dbReference>
<dbReference type="PRINTS" id="PR00455">
    <property type="entry name" value="HTHTETR"/>
</dbReference>
<keyword evidence="5" id="KW-1185">Reference proteome</keyword>
<dbReference type="InterPro" id="IPR009057">
    <property type="entry name" value="Homeodomain-like_sf"/>
</dbReference>
<reference evidence="5" key="1">
    <citation type="journal article" date="2019" name="Int. J. Syst. Evol. Microbiol.">
        <title>The Global Catalogue of Microorganisms (GCM) 10K type strain sequencing project: providing services to taxonomists for standard genome sequencing and annotation.</title>
        <authorList>
            <consortium name="The Broad Institute Genomics Platform"/>
            <consortium name="The Broad Institute Genome Sequencing Center for Infectious Disease"/>
            <person name="Wu L."/>
            <person name="Ma J."/>
        </authorList>
    </citation>
    <scope>NUCLEOTIDE SEQUENCE [LARGE SCALE GENOMIC DNA]</scope>
    <source>
        <strain evidence="5">JCM 12165</strain>
    </source>
</reference>
<feature type="DNA-binding region" description="H-T-H motif" evidence="2">
    <location>
        <begin position="42"/>
        <end position="61"/>
    </location>
</feature>